<protein>
    <recommendedName>
        <fullName evidence="1">DDE-1 domain-containing protein</fullName>
    </recommendedName>
</protein>
<dbReference type="InterPro" id="IPR004875">
    <property type="entry name" value="DDE_SF_endonuclease_dom"/>
</dbReference>
<gene>
    <name evidence="2" type="ORF">ANN_10843</name>
</gene>
<evidence type="ECO:0000313" key="3">
    <source>
        <dbReference type="Proteomes" id="UP001148838"/>
    </source>
</evidence>
<dbReference type="PANTHER" id="PTHR19303:SF74">
    <property type="entry name" value="POGO TRANSPOSABLE ELEMENT WITH KRAB DOMAIN"/>
    <property type="match status" value="1"/>
</dbReference>
<comment type="caution">
    <text evidence="2">The sequence shown here is derived from an EMBL/GenBank/DDBJ whole genome shotgun (WGS) entry which is preliminary data.</text>
</comment>
<keyword evidence="3" id="KW-1185">Reference proteome</keyword>
<evidence type="ECO:0000259" key="1">
    <source>
        <dbReference type="Pfam" id="PF03184"/>
    </source>
</evidence>
<dbReference type="PANTHER" id="PTHR19303">
    <property type="entry name" value="TRANSPOSON"/>
    <property type="match status" value="1"/>
</dbReference>
<feature type="domain" description="DDE-1" evidence="1">
    <location>
        <begin position="68"/>
        <end position="151"/>
    </location>
</feature>
<reference evidence="2 3" key="1">
    <citation type="journal article" date="2022" name="Allergy">
        <title>Genome assembly and annotation of Periplaneta americana reveal a comprehensive cockroach allergen profile.</title>
        <authorList>
            <person name="Wang L."/>
            <person name="Xiong Q."/>
            <person name="Saelim N."/>
            <person name="Wang L."/>
            <person name="Nong W."/>
            <person name="Wan A.T."/>
            <person name="Shi M."/>
            <person name="Liu X."/>
            <person name="Cao Q."/>
            <person name="Hui J.H.L."/>
            <person name="Sookrung N."/>
            <person name="Leung T.F."/>
            <person name="Tungtrongchitr A."/>
            <person name="Tsui S.K.W."/>
        </authorList>
    </citation>
    <scope>NUCLEOTIDE SEQUENCE [LARGE SCALE GENOMIC DNA]</scope>
    <source>
        <strain evidence="2">PWHHKU_190912</strain>
    </source>
</reference>
<dbReference type="InterPro" id="IPR050863">
    <property type="entry name" value="CenT-Element_Derived"/>
</dbReference>
<organism evidence="2 3">
    <name type="scientific">Periplaneta americana</name>
    <name type="common">American cockroach</name>
    <name type="synonym">Blatta americana</name>
    <dbReference type="NCBI Taxonomy" id="6978"/>
    <lineage>
        <taxon>Eukaryota</taxon>
        <taxon>Metazoa</taxon>
        <taxon>Ecdysozoa</taxon>
        <taxon>Arthropoda</taxon>
        <taxon>Hexapoda</taxon>
        <taxon>Insecta</taxon>
        <taxon>Pterygota</taxon>
        <taxon>Neoptera</taxon>
        <taxon>Polyneoptera</taxon>
        <taxon>Dictyoptera</taxon>
        <taxon>Blattodea</taxon>
        <taxon>Blattoidea</taxon>
        <taxon>Blattidae</taxon>
        <taxon>Blattinae</taxon>
        <taxon>Periplaneta</taxon>
    </lineage>
</organism>
<sequence length="158" mass="17493">MGFNSVAVSKFFDNLSTCLEKYNFTPDKIYNVDETGLTTVPKTQSKIIAQKGRKHVGALTSAERGQLVTAELCFSAAGHYIPPLIIFPRIRIKDELLDGAPPGTITQCHPSGWMQADIFLQWMKHFIQHSAATKESPVLLLLDGHATHVKNLTFIDLA</sequence>
<dbReference type="Proteomes" id="UP001148838">
    <property type="component" value="Unassembled WGS sequence"/>
</dbReference>
<evidence type="ECO:0000313" key="2">
    <source>
        <dbReference type="EMBL" id="KAJ4440994.1"/>
    </source>
</evidence>
<name>A0ABQ8T3D5_PERAM</name>
<accession>A0ABQ8T3D5</accession>
<proteinExistence type="predicted"/>
<dbReference type="EMBL" id="JAJSOF020000015">
    <property type="protein sequence ID" value="KAJ4440994.1"/>
    <property type="molecule type" value="Genomic_DNA"/>
</dbReference>
<dbReference type="Pfam" id="PF03184">
    <property type="entry name" value="DDE_1"/>
    <property type="match status" value="1"/>
</dbReference>